<reference evidence="2" key="1">
    <citation type="submission" date="2021-02" db="EMBL/GenBank/DDBJ databases">
        <authorList>
            <person name="Nowell W R."/>
        </authorList>
    </citation>
    <scope>NUCLEOTIDE SEQUENCE</scope>
</reference>
<dbReference type="EMBL" id="CAJNOV010004875">
    <property type="protein sequence ID" value="CAF1190161.1"/>
    <property type="molecule type" value="Genomic_DNA"/>
</dbReference>
<dbReference type="AlphaFoldDB" id="A0A814VNL5"/>
<evidence type="ECO:0000256" key="1">
    <source>
        <dbReference type="SAM" id="SignalP"/>
    </source>
</evidence>
<feature type="signal peptide" evidence="1">
    <location>
        <begin position="1"/>
        <end position="19"/>
    </location>
</feature>
<organism evidence="2 4">
    <name type="scientific">Rotaria magnacalcarata</name>
    <dbReference type="NCBI Taxonomy" id="392030"/>
    <lineage>
        <taxon>Eukaryota</taxon>
        <taxon>Metazoa</taxon>
        <taxon>Spiralia</taxon>
        <taxon>Gnathifera</taxon>
        <taxon>Rotifera</taxon>
        <taxon>Eurotatoria</taxon>
        <taxon>Bdelloidea</taxon>
        <taxon>Philodinida</taxon>
        <taxon>Philodinidae</taxon>
        <taxon>Rotaria</taxon>
    </lineage>
</organism>
<evidence type="ECO:0000313" key="4">
    <source>
        <dbReference type="Proteomes" id="UP000663855"/>
    </source>
</evidence>
<feature type="chain" id="PRO_5035685569" evidence="1">
    <location>
        <begin position="20"/>
        <end position="148"/>
    </location>
</feature>
<proteinExistence type="predicted"/>
<name>A0A814VNL5_9BILA</name>
<evidence type="ECO:0000313" key="2">
    <source>
        <dbReference type="EMBL" id="CAF1190161.1"/>
    </source>
</evidence>
<comment type="caution">
    <text evidence="2">The sequence shown here is derived from an EMBL/GenBank/DDBJ whole genome shotgun (WGS) entry which is preliminary data.</text>
</comment>
<dbReference type="EMBL" id="CAJOBH010009942">
    <property type="protein sequence ID" value="CAF4152985.1"/>
    <property type="molecule type" value="Genomic_DNA"/>
</dbReference>
<gene>
    <name evidence="3" type="ORF">BYL167_LOCUS21635</name>
    <name evidence="2" type="ORF">CJN711_LOCUS11470</name>
</gene>
<protein>
    <submittedName>
        <fullName evidence="2">Uncharacterized protein</fullName>
    </submittedName>
</protein>
<evidence type="ECO:0000313" key="3">
    <source>
        <dbReference type="EMBL" id="CAF4152985.1"/>
    </source>
</evidence>
<sequence>MTSPIHFICVFTILSVVLTINLTYSASVNLKSSDALKYNMNTHVINEKHENQYDLSNQLSAEKVHINKRQYLTKEISRGKREYPTEGILLGKRDFASEGILIGKRRYPTEGIFHGKRQYPTEGILLGKRKLRFPDSNAFDTTNIHVDD</sequence>
<dbReference type="Proteomes" id="UP000663855">
    <property type="component" value="Unassembled WGS sequence"/>
</dbReference>
<dbReference type="Proteomes" id="UP000681967">
    <property type="component" value="Unassembled WGS sequence"/>
</dbReference>
<keyword evidence="1" id="KW-0732">Signal</keyword>
<accession>A0A814VNL5</accession>